<keyword evidence="3" id="KW-0472">Membrane</keyword>
<reference evidence="4" key="2">
    <citation type="submission" date="2025-08" db="UniProtKB">
        <authorList>
            <consortium name="Ensembl"/>
        </authorList>
    </citation>
    <scope>IDENTIFICATION</scope>
</reference>
<accession>A0A7N5JYY4</accession>
<dbReference type="GO" id="GO:0005886">
    <property type="term" value="C:plasma membrane"/>
    <property type="evidence" value="ECO:0007669"/>
    <property type="project" value="TreeGrafter"/>
</dbReference>
<keyword evidence="2" id="KW-0406">Ion transport</keyword>
<feature type="transmembrane region" description="Helical" evidence="3">
    <location>
        <begin position="30"/>
        <end position="51"/>
    </location>
</feature>
<evidence type="ECO:0000256" key="3">
    <source>
        <dbReference type="SAM" id="Phobius"/>
    </source>
</evidence>
<organism evidence="4 5">
    <name type="scientific">Ailuropoda melanoleuca</name>
    <name type="common">Giant panda</name>
    <dbReference type="NCBI Taxonomy" id="9646"/>
    <lineage>
        <taxon>Eukaryota</taxon>
        <taxon>Metazoa</taxon>
        <taxon>Chordata</taxon>
        <taxon>Craniata</taxon>
        <taxon>Vertebrata</taxon>
        <taxon>Euteleostomi</taxon>
        <taxon>Mammalia</taxon>
        <taxon>Eutheria</taxon>
        <taxon>Laurasiatheria</taxon>
        <taxon>Carnivora</taxon>
        <taxon>Caniformia</taxon>
        <taxon>Ursidae</taxon>
        <taxon>Ailuropoda</taxon>
    </lineage>
</organism>
<dbReference type="InParanoid" id="A0A7N5JYY4"/>
<evidence type="ECO:0000313" key="4">
    <source>
        <dbReference type="Ensembl" id="ENSAMEP00000032588.1"/>
    </source>
</evidence>
<dbReference type="PANTHER" id="PTHR10110">
    <property type="entry name" value="SODIUM/HYDROGEN EXCHANGER"/>
    <property type="match status" value="1"/>
</dbReference>
<reference evidence="4" key="3">
    <citation type="submission" date="2025-09" db="UniProtKB">
        <authorList>
            <consortium name="Ensembl"/>
        </authorList>
    </citation>
    <scope>IDENTIFICATION</scope>
</reference>
<keyword evidence="5" id="KW-1185">Reference proteome</keyword>
<keyword evidence="3" id="KW-1133">Transmembrane helix</keyword>
<dbReference type="InterPro" id="IPR018422">
    <property type="entry name" value="Cation/H_exchanger_CPA1"/>
</dbReference>
<dbReference type="GO" id="GO:0098719">
    <property type="term" value="P:sodium ion import across plasma membrane"/>
    <property type="evidence" value="ECO:0007669"/>
    <property type="project" value="TreeGrafter"/>
</dbReference>
<evidence type="ECO:0000256" key="2">
    <source>
        <dbReference type="ARBA" id="ARBA00023065"/>
    </source>
</evidence>
<dbReference type="AlphaFoldDB" id="A0A7N5JYY4"/>
<dbReference type="Proteomes" id="UP000008912">
    <property type="component" value="Unassembled WGS sequence"/>
</dbReference>
<keyword evidence="1" id="KW-0813">Transport</keyword>
<evidence type="ECO:0000313" key="5">
    <source>
        <dbReference type="Proteomes" id="UP000008912"/>
    </source>
</evidence>
<reference evidence="4 5" key="1">
    <citation type="journal article" date="2010" name="Nature">
        <title>The sequence and de novo assembly of the giant panda genome.</title>
        <authorList>
            <person name="Li R."/>
            <person name="Fan W."/>
            <person name="Tian G."/>
            <person name="Zhu H."/>
            <person name="He L."/>
            <person name="Cai J."/>
            <person name="Huang Q."/>
            <person name="Cai Q."/>
            <person name="Li B."/>
            <person name="Bai Y."/>
            <person name="Zhang Z."/>
            <person name="Zhang Y."/>
            <person name="Wang W."/>
            <person name="Li J."/>
            <person name="Wei F."/>
            <person name="Li H."/>
            <person name="Jian M."/>
            <person name="Li J."/>
            <person name="Zhang Z."/>
            <person name="Nielsen R."/>
            <person name="Li D."/>
            <person name="Gu W."/>
            <person name="Yang Z."/>
            <person name="Xuan Z."/>
            <person name="Ryder O.A."/>
            <person name="Leung F.C."/>
            <person name="Zhou Y."/>
            <person name="Cao J."/>
            <person name="Sun X."/>
            <person name="Fu Y."/>
            <person name="Fang X."/>
            <person name="Guo X."/>
            <person name="Wang B."/>
            <person name="Hou R."/>
            <person name="Shen F."/>
            <person name="Mu B."/>
            <person name="Ni P."/>
            <person name="Lin R."/>
            <person name="Qian W."/>
            <person name="Wang G."/>
            <person name="Yu C."/>
            <person name="Nie W."/>
            <person name="Wang J."/>
            <person name="Wu Z."/>
            <person name="Liang H."/>
            <person name="Min J."/>
            <person name="Wu Q."/>
            <person name="Cheng S."/>
            <person name="Ruan J."/>
            <person name="Wang M."/>
            <person name="Shi Z."/>
            <person name="Wen M."/>
            <person name="Liu B."/>
            <person name="Ren X."/>
            <person name="Zheng H."/>
            <person name="Dong D."/>
            <person name="Cook K."/>
            <person name="Shan G."/>
            <person name="Zhang H."/>
            <person name="Kosiol C."/>
            <person name="Xie X."/>
            <person name="Lu Z."/>
            <person name="Zheng H."/>
            <person name="Li Y."/>
            <person name="Steiner C.C."/>
            <person name="Lam T.T."/>
            <person name="Lin S."/>
            <person name="Zhang Q."/>
            <person name="Li G."/>
            <person name="Tian J."/>
            <person name="Gong T."/>
            <person name="Liu H."/>
            <person name="Zhang D."/>
            <person name="Fang L."/>
            <person name="Ye C."/>
            <person name="Zhang J."/>
            <person name="Hu W."/>
            <person name="Xu A."/>
            <person name="Ren Y."/>
            <person name="Zhang G."/>
            <person name="Bruford M.W."/>
            <person name="Li Q."/>
            <person name="Ma L."/>
            <person name="Guo Y."/>
            <person name="An N."/>
            <person name="Hu Y."/>
            <person name="Zheng Y."/>
            <person name="Shi Y."/>
            <person name="Li Z."/>
            <person name="Liu Q."/>
            <person name="Chen Y."/>
            <person name="Zhao J."/>
            <person name="Qu N."/>
            <person name="Zhao S."/>
            <person name="Tian F."/>
            <person name="Wang X."/>
            <person name="Wang H."/>
            <person name="Xu L."/>
            <person name="Liu X."/>
            <person name="Vinar T."/>
            <person name="Wang Y."/>
            <person name="Lam T.W."/>
            <person name="Yiu S.M."/>
            <person name="Liu S."/>
            <person name="Zhang H."/>
            <person name="Li D."/>
            <person name="Huang Y."/>
            <person name="Wang X."/>
            <person name="Yang G."/>
            <person name="Jiang Z."/>
            <person name="Wang J."/>
            <person name="Qin N."/>
            <person name="Li L."/>
            <person name="Li J."/>
            <person name="Bolund L."/>
            <person name="Kristiansen K."/>
            <person name="Wong G.K."/>
            <person name="Olson M."/>
            <person name="Zhang X."/>
            <person name="Li S."/>
            <person name="Yang H."/>
            <person name="Wang J."/>
            <person name="Wang J."/>
        </authorList>
    </citation>
    <scope>NUCLEOTIDE SEQUENCE [LARGE SCALE GENOMIC DNA]</scope>
</reference>
<protein>
    <recommendedName>
        <fullName evidence="6">Cation/H+ exchanger domain-containing protein</fullName>
    </recommendedName>
</protein>
<dbReference type="GeneTree" id="ENSGT00940000162785"/>
<evidence type="ECO:0000256" key="1">
    <source>
        <dbReference type="ARBA" id="ARBA00022448"/>
    </source>
</evidence>
<dbReference type="Ensembl" id="ENSAMET00000030231.1">
    <property type="protein sequence ID" value="ENSAMEP00000032588.1"/>
    <property type="gene ID" value="ENSAMEG00000028461.1"/>
</dbReference>
<name>A0A7N5JYY4_AILME</name>
<keyword evidence="3" id="KW-0812">Transmembrane</keyword>
<dbReference type="GO" id="GO:0015385">
    <property type="term" value="F:sodium:proton antiporter activity"/>
    <property type="evidence" value="ECO:0007669"/>
    <property type="project" value="InterPro"/>
</dbReference>
<dbReference type="PANTHER" id="PTHR10110:SF91">
    <property type="entry name" value="SODIUM_HYDROGEN EXCHANGER 11"/>
    <property type="match status" value="1"/>
</dbReference>
<dbReference type="GO" id="GO:0051453">
    <property type="term" value="P:regulation of intracellular pH"/>
    <property type="evidence" value="ECO:0007669"/>
    <property type="project" value="TreeGrafter"/>
</dbReference>
<feature type="transmembrane region" description="Helical" evidence="3">
    <location>
        <begin position="97"/>
        <end position="117"/>
    </location>
</feature>
<dbReference type="GO" id="GO:0015386">
    <property type="term" value="F:potassium:proton antiporter activity"/>
    <property type="evidence" value="ECO:0007669"/>
    <property type="project" value="TreeGrafter"/>
</dbReference>
<sequence length="283" mass="31981">MSGMIALVAVGLNLDSLSFKPRIEIIITKFLKMFSTVYQQLIYTFFGIVIGCGETKYLGFHTVVFIFILFATVNFVRLLTILLVSPILMHANYEYNWKWGIVIAWSGIKGVFSLLLAPDIHNLAEQKVESPQLFILYVQVISLMTMGINSYMMTHSARTLGLCAISLPRQMAMQNAIKHIQEIIQNTITLFKTEKILTNVNWTLVEEKTKIEYNIPSDACHVSHDNKKEESPTEEVLIEEARLHVAIIQMSSFEKQCNDGILSVEAARILIGATKSYCPIQGK</sequence>
<feature type="transmembrane region" description="Helical" evidence="3">
    <location>
        <begin position="133"/>
        <end position="152"/>
    </location>
</feature>
<proteinExistence type="predicted"/>
<evidence type="ECO:0008006" key="6">
    <source>
        <dbReference type="Google" id="ProtNLM"/>
    </source>
</evidence>
<feature type="transmembrane region" description="Helical" evidence="3">
    <location>
        <begin position="63"/>
        <end position="85"/>
    </location>
</feature>